<keyword evidence="1" id="KW-1133">Transmembrane helix</keyword>
<sequence length="136" mass="15761">MKIIISSYIVIIIIVIIGISISIIDTAQHLNAKTKQQKKVCEYTRCFSYLHWFHFFGDVLSLSFLVAAIGLCDFCSTPPPHPPLPFQQFCTDTFLTWKCGYVSFHRNRDLLPVTTLSFFLFFFWVAHTWLLVGTYL</sequence>
<feature type="transmembrane region" description="Helical" evidence="1">
    <location>
        <begin position="49"/>
        <end position="71"/>
    </location>
</feature>
<feature type="transmembrane region" description="Helical" evidence="1">
    <location>
        <begin position="110"/>
        <end position="132"/>
    </location>
</feature>
<evidence type="ECO:0000313" key="3">
    <source>
        <dbReference type="Proteomes" id="UP000053593"/>
    </source>
</evidence>
<accession>A0A0D0AKM4</accession>
<keyword evidence="1" id="KW-0472">Membrane</keyword>
<keyword evidence="3" id="KW-1185">Reference proteome</keyword>
<reference evidence="2 3" key="1">
    <citation type="submission" date="2014-04" db="EMBL/GenBank/DDBJ databases">
        <title>Evolutionary Origins and Diversification of the Mycorrhizal Mutualists.</title>
        <authorList>
            <consortium name="DOE Joint Genome Institute"/>
            <consortium name="Mycorrhizal Genomics Consortium"/>
            <person name="Kohler A."/>
            <person name="Kuo A."/>
            <person name="Nagy L.G."/>
            <person name="Floudas D."/>
            <person name="Copeland A."/>
            <person name="Barry K.W."/>
            <person name="Cichocki N."/>
            <person name="Veneault-Fourrey C."/>
            <person name="LaButti K."/>
            <person name="Lindquist E.A."/>
            <person name="Lipzen A."/>
            <person name="Lundell T."/>
            <person name="Morin E."/>
            <person name="Murat C."/>
            <person name="Riley R."/>
            <person name="Ohm R."/>
            <person name="Sun H."/>
            <person name="Tunlid A."/>
            <person name="Henrissat B."/>
            <person name="Grigoriev I.V."/>
            <person name="Hibbett D.S."/>
            <person name="Martin F."/>
        </authorList>
    </citation>
    <scope>NUCLEOTIDE SEQUENCE [LARGE SCALE GENOMIC DNA]</scope>
    <source>
        <strain evidence="2 3">FD-317 M1</strain>
    </source>
</reference>
<protein>
    <submittedName>
        <fullName evidence="2">Uncharacterized protein</fullName>
    </submittedName>
</protein>
<dbReference type="Proteomes" id="UP000053593">
    <property type="component" value="Unassembled WGS sequence"/>
</dbReference>
<evidence type="ECO:0000313" key="2">
    <source>
        <dbReference type="EMBL" id="KIK50775.1"/>
    </source>
</evidence>
<evidence type="ECO:0000256" key="1">
    <source>
        <dbReference type="SAM" id="Phobius"/>
    </source>
</evidence>
<dbReference type="HOGENOM" id="CLU_1875665_0_0_1"/>
<feature type="transmembrane region" description="Helical" evidence="1">
    <location>
        <begin position="6"/>
        <end position="28"/>
    </location>
</feature>
<organism evidence="2 3">
    <name type="scientific">Collybiopsis luxurians FD-317 M1</name>
    <dbReference type="NCBI Taxonomy" id="944289"/>
    <lineage>
        <taxon>Eukaryota</taxon>
        <taxon>Fungi</taxon>
        <taxon>Dikarya</taxon>
        <taxon>Basidiomycota</taxon>
        <taxon>Agaricomycotina</taxon>
        <taxon>Agaricomycetes</taxon>
        <taxon>Agaricomycetidae</taxon>
        <taxon>Agaricales</taxon>
        <taxon>Marasmiineae</taxon>
        <taxon>Omphalotaceae</taxon>
        <taxon>Collybiopsis</taxon>
        <taxon>Collybiopsis luxurians</taxon>
    </lineage>
</organism>
<name>A0A0D0AKM4_9AGAR</name>
<proteinExistence type="predicted"/>
<gene>
    <name evidence="2" type="ORF">GYMLUDRAFT_419367</name>
</gene>
<keyword evidence="1" id="KW-0812">Transmembrane</keyword>
<dbReference type="EMBL" id="KN834885">
    <property type="protein sequence ID" value="KIK50775.1"/>
    <property type="molecule type" value="Genomic_DNA"/>
</dbReference>
<dbReference type="AlphaFoldDB" id="A0A0D0AKM4"/>